<proteinExistence type="predicted"/>
<protein>
    <recommendedName>
        <fullName evidence="2">Type II toxin-antitoxin system RelE/ParE family toxin</fullName>
    </recommendedName>
</protein>
<gene>
    <name evidence="1" type="ORF">SHKM778_94970</name>
</gene>
<evidence type="ECO:0000313" key="1">
    <source>
        <dbReference type="EMBL" id="BFO23109.1"/>
    </source>
</evidence>
<geneLocation type="plasmid" evidence="1">
    <name>pKM77-8_1</name>
</geneLocation>
<evidence type="ECO:0008006" key="2">
    <source>
        <dbReference type="Google" id="ProtNLM"/>
    </source>
</evidence>
<organism evidence="1">
    <name type="scientific">Streptomyces haneummycinicus</name>
    <dbReference type="NCBI Taxonomy" id="3074435"/>
    <lineage>
        <taxon>Bacteria</taxon>
        <taxon>Bacillati</taxon>
        <taxon>Actinomycetota</taxon>
        <taxon>Actinomycetes</taxon>
        <taxon>Kitasatosporales</taxon>
        <taxon>Streptomycetaceae</taxon>
        <taxon>Streptomyces</taxon>
    </lineage>
</organism>
<dbReference type="EMBL" id="AP035769">
    <property type="protein sequence ID" value="BFO23109.1"/>
    <property type="molecule type" value="Genomic_DNA"/>
</dbReference>
<dbReference type="AlphaFoldDB" id="A0AAT9I008"/>
<reference evidence="1" key="1">
    <citation type="submission" date="2024-06" db="EMBL/GenBank/DDBJ databases">
        <authorList>
            <consortium name="consrtm"/>
            <person name="Uemura M."/>
            <person name="Terahara T."/>
        </authorList>
    </citation>
    <scope>NUCLEOTIDE SEQUENCE</scope>
    <source>
        <strain evidence="1">KM77-8</strain>
        <plasmid evidence="1">pKM77-8_1</plasmid>
    </source>
</reference>
<accession>A0AAT9I008</accession>
<sequence length="84" mass="9359">MNYRLYMDPTQHEVYRSLPERARDRLARFLLDSLTDPITATEPYGNVDDGVVRLWAAGDLAVVLMVGAETKTVTVLSIAYAGLD</sequence>
<reference evidence="1" key="2">
    <citation type="submission" date="2024-07" db="EMBL/GenBank/DDBJ databases">
        <title>Streptomyces haneummycinica sp. nov., a new antibiotic-producing actinobacterium isolated from marine sediment.</title>
        <authorList>
            <person name="Uemura M."/>
            <person name="Hamada M."/>
            <person name="Hirano S."/>
            <person name="Kobayashi K."/>
            <person name="Ohshiro T."/>
            <person name="Kobayashi T."/>
            <person name="Terahara T."/>
        </authorList>
    </citation>
    <scope>NUCLEOTIDE SEQUENCE</scope>
    <source>
        <strain evidence="1">KM77-8</strain>
        <plasmid evidence="1">pKM77-8_1</plasmid>
    </source>
</reference>
<keyword evidence="1" id="KW-0614">Plasmid</keyword>
<name>A0AAT9I008_9ACTN</name>